<keyword evidence="4" id="KW-0963">Cytoplasm</keyword>
<evidence type="ECO:0000313" key="13">
    <source>
        <dbReference type="EMBL" id="CAB4814656.1"/>
    </source>
</evidence>
<keyword evidence="7" id="KW-0464">Manganese</keyword>
<dbReference type="EC" id="5.3.3.2" evidence="3"/>
<evidence type="ECO:0000256" key="9">
    <source>
        <dbReference type="ARBA" id="ARBA00023235"/>
    </source>
</evidence>
<feature type="domain" description="Nudix hydrolase" evidence="11">
    <location>
        <begin position="92"/>
        <end position="225"/>
    </location>
</feature>
<dbReference type="GO" id="GO:0004452">
    <property type="term" value="F:isopentenyl-diphosphate delta-isomerase activity"/>
    <property type="evidence" value="ECO:0007669"/>
    <property type="project" value="UniProtKB-EC"/>
</dbReference>
<dbReference type="UniPathway" id="UPA00059">
    <property type="reaction ID" value="UER00104"/>
</dbReference>
<organism evidence="12">
    <name type="scientific">freshwater metagenome</name>
    <dbReference type="NCBI Taxonomy" id="449393"/>
    <lineage>
        <taxon>unclassified sequences</taxon>
        <taxon>metagenomes</taxon>
        <taxon>ecological metagenomes</taxon>
    </lineage>
</organism>
<dbReference type="HAMAP" id="MF_00202">
    <property type="entry name" value="Idi"/>
    <property type="match status" value="1"/>
</dbReference>
<evidence type="ECO:0000256" key="10">
    <source>
        <dbReference type="SAM" id="MobiDB-lite"/>
    </source>
</evidence>
<evidence type="ECO:0000256" key="4">
    <source>
        <dbReference type="ARBA" id="ARBA00022490"/>
    </source>
</evidence>
<dbReference type="EMBL" id="CAEZXS010000253">
    <property type="protein sequence ID" value="CAB4714452.1"/>
    <property type="molecule type" value="Genomic_DNA"/>
</dbReference>
<dbReference type="InterPro" id="IPR015797">
    <property type="entry name" value="NUDIX_hydrolase-like_dom_sf"/>
</dbReference>
<dbReference type="PROSITE" id="PS51462">
    <property type="entry name" value="NUDIX"/>
    <property type="match status" value="1"/>
</dbReference>
<keyword evidence="6" id="KW-0460">Magnesium</keyword>
<dbReference type="GO" id="GO:0046872">
    <property type="term" value="F:metal ion binding"/>
    <property type="evidence" value="ECO:0007669"/>
    <property type="project" value="UniProtKB-KW"/>
</dbReference>
<dbReference type="InterPro" id="IPR000086">
    <property type="entry name" value="NUDIX_hydrolase_dom"/>
</dbReference>
<dbReference type="GO" id="GO:0009240">
    <property type="term" value="P:isopentenyl diphosphate biosynthetic process"/>
    <property type="evidence" value="ECO:0007669"/>
    <property type="project" value="TreeGrafter"/>
</dbReference>
<evidence type="ECO:0000256" key="3">
    <source>
        <dbReference type="ARBA" id="ARBA00012057"/>
    </source>
</evidence>
<name>A0A6J6QUK4_9ZZZZ</name>
<dbReference type="InterPro" id="IPR011876">
    <property type="entry name" value="IsopentenylPP_isomerase_typ1"/>
</dbReference>
<comment type="similarity">
    <text evidence="2">Belongs to the IPP isomerase type 1 family.</text>
</comment>
<dbReference type="EMBL" id="CAFAAQ010000139">
    <property type="protein sequence ID" value="CAB4814656.1"/>
    <property type="molecule type" value="Genomic_DNA"/>
</dbReference>
<dbReference type="GO" id="GO:0005737">
    <property type="term" value="C:cytoplasm"/>
    <property type="evidence" value="ECO:0007669"/>
    <property type="project" value="TreeGrafter"/>
</dbReference>
<dbReference type="Gene3D" id="3.90.79.10">
    <property type="entry name" value="Nucleoside Triphosphate Pyrophosphohydrolase"/>
    <property type="match status" value="1"/>
</dbReference>
<dbReference type="AlphaFoldDB" id="A0A6J6QUK4"/>
<dbReference type="NCBIfam" id="NF002995">
    <property type="entry name" value="PRK03759.1"/>
    <property type="match status" value="1"/>
</dbReference>
<dbReference type="PANTHER" id="PTHR10885">
    <property type="entry name" value="ISOPENTENYL-DIPHOSPHATE DELTA-ISOMERASE"/>
    <property type="match status" value="1"/>
</dbReference>
<dbReference type="EMBL" id="CAFBOG010000222">
    <property type="protein sequence ID" value="CAB4994733.1"/>
    <property type="molecule type" value="Genomic_DNA"/>
</dbReference>
<accession>A0A6J6QUK4</accession>
<keyword evidence="8" id="KW-0414">Isoprene biosynthesis</keyword>
<evidence type="ECO:0000313" key="14">
    <source>
        <dbReference type="EMBL" id="CAB4994733.1"/>
    </source>
</evidence>
<dbReference type="NCBIfam" id="TIGR02150">
    <property type="entry name" value="IPP_isom_1"/>
    <property type="match status" value="1"/>
</dbReference>
<dbReference type="CDD" id="cd02885">
    <property type="entry name" value="NUDIX_IPP_Isomerase"/>
    <property type="match status" value="1"/>
</dbReference>
<evidence type="ECO:0000256" key="8">
    <source>
        <dbReference type="ARBA" id="ARBA00023229"/>
    </source>
</evidence>
<dbReference type="Pfam" id="PF00293">
    <property type="entry name" value="NUDIX"/>
    <property type="match status" value="1"/>
</dbReference>
<protein>
    <recommendedName>
        <fullName evidence="3">isopentenyl-diphosphate Delta-isomerase</fullName>
        <ecNumber evidence="3">5.3.3.2</ecNumber>
    </recommendedName>
</protein>
<comment type="pathway">
    <text evidence="1">Isoprenoid biosynthesis; dimethylallyl diphosphate biosynthesis; dimethylallyl diphosphate from isopentenyl diphosphate: step 1/1.</text>
</comment>
<keyword evidence="9" id="KW-0413">Isomerase</keyword>
<evidence type="ECO:0000256" key="1">
    <source>
        <dbReference type="ARBA" id="ARBA00004826"/>
    </source>
</evidence>
<evidence type="ECO:0000313" key="12">
    <source>
        <dbReference type="EMBL" id="CAB4714452.1"/>
    </source>
</evidence>
<dbReference type="PANTHER" id="PTHR10885:SF0">
    <property type="entry name" value="ISOPENTENYL-DIPHOSPHATE DELTA-ISOMERASE"/>
    <property type="match status" value="1"/>
</dbReference>
<evidence type="ECO:0000256" key="7">
    <source>
        <dbReference type="ARBA" id="ARBA00023211"/>
    </source>
</evidence>
<dbReference type="InterPro" id="IPR056375">
    <property type="entry name" value="Idi_bact"/>
</dbReference>
<evidence type="ECO:0000256" key="5">
    <source>
        <dbReference type="ARBA" id="ARBA00022723"/>
    </source>
</evidence>
<sequence>MIPSNSKHIPHGEDADRNDHGQQEASRLPIDPCAEDELQGQGSQNAEPHQNEVLVPVHPAIVDATQVVVLVDDQGIPTGTMDKLAAHSGAGALHSAFSVFLYDTAGRVLLQRRAAQKHHFRNKWSNTCCSHPLPGETVTAAASRRLLQEVGITASAEVVGSFTYRAPDLDSGLIEVEFDYVLIGEYEGDVSPNPDEVSEVQWVNFQELREQIALDPEAYTPWLTLALDVIEQQSPTPI</sequence>
<reference evidence="12" key="1">
    <citation type="submission" date="2020-05" db="EMBL/GenBank/DDBJ databases">
        <authorList>
            <person name="Chiriac C."/>
            <person name="Salcher M."/>
            <person name="Ghai R."/>
            <person name="Kavagutti S V."/>
        </authorList>
    </citation>
    <scope>NUCLEOTIDE SEQUENCE</scope>
</reference>
<dbReference type="GO" id="GO:0050992">
    <property type="term" value="P:dimethylallyl diphosphate biosynthetic process"/>
    <property type="evidence" value="ECO:0007669"/>
    <property type="project" value="UniProtKB-UniPathway"/>
</dbReference>
<proteinExistence type="inferred from homology"/>
<dbReference type="SUPFAM" id="SSF55811">
    <property type="entry name" value="Nudix"/>
    <property type="match status" value="1"/>
</dbReference>
<keyword evidence="5" id="KW-0479">Metal-binding</keyword>
<evidence type="ECO:0000259" key="11">
    <source>
        <dbReference type="PROSITE" id="PS51462"/>
    </source>
</evidence>
<evidence type="ECO:0000256" key="6">
    <source>
        <dbReference type="ARBA" id="ARBA00022842"/>
    </source>
</evidence>
<evidence type="ECO:0000256" key="2">
    <source>
        <dbReference type="ARBA" id="ARBA00007579"/>
    </source>
</evidence>
<gene>
    <name evidence="12" type="ORF">UFOPK2582_01597</name>
    <name evidence="13" type="ORF">UFOPK3046_01370</name>
    <name evidence="14" type="ORF">UFOPK3914_01799</name>
</gene>
<feature type="region of interest" description="Disordered" evidence="10">
    <location>
        <begin position="1"/>
        <end position="25"/>
    </location>
</feature>
<feature type="compositionally biased region" description="Basic and acidic residues" evidence="10">
    <location>
        <begin position="10"/>
        <end position="22"/>
    </location>
</feature>